<dbReference type="InParanoid" id="M1DQB8"/>
<dbReference type="PaxDb" id="4113-PGSC0003DMT400092687"/>
<dbReference type="Gramene" id="PGSC0003DMT400092687">
    <property type="protein sequence ID" value="PGSC0003DMT400092687"/>
    <property type="gene ID" value="PGSC0003DMG400042258"/>
</dbReference>
<organism evidence="1 2">
    <name type="scientific">Solanum tuberosum</name>
    <name type="common">Potato</name>
    <dbReference type="NCBI Taxonomy" id="4113"/>
    <lineage>
        <taxon>Eukaryota</taxon>
        <taxon>Viridiplantae</taxon>
        <taxon>Streptophyta</taxon>
        <taxon>Embryophyta</taxon>
        <taxon>Tracheophyta</taxon>
        <taxon>Spermatophyta</taxon>
        <taxon>Magnoliopsida</taxon>
        <taxon>eudicotyledons</taxon>
        <taxon>Gunneridae</taxon>
        <taxon>Pentapetalae</taxon>
        <taxon>asterids</taxon>
        <taxon>lamiids</taxon>
        <taxon>Solanales</taxon>
        <taxon>Solanaceae</taxon>
        <taxon>Solanoideae</taxon>
        <taxon>Solaneae</taxon>
        <taxon>Solanum</taxon>
    </lineage>
</organism>
<dbReference type="AlphaFoldDB" id="M1DQB8"/>
<evidence type="ECO:0000313" key="1">
    <source>
        <dbReference type="EnsemblPlants" id="PGSC0003DMT400092687"/>
    </source>
</evidence>
<proteinExistence type="predicted"/>
<reference evidence="2" key="1">
    <citation type="journal article" date="2011" name="Nature">
        <title>Genome sequence and analysis of the tuber crop potato.</title>
        <authorList>
            <consortium name="The Potato Genome Sequencing Consortium"/>
        </authorList>
    </citation>
    <scope>NUCLEOTIDE SEQUENCE [LARGE SCALE GENOMIC DNA]</scope>
    <source>
        <strain evidence="2">cv. DM1-3 516 R44</strain>
    </source>
</reference>
<sequence>MERGKMKFRLNSEERLGVDALATVMINFKGDGIEDYDELVASLDRFEFRSKPKKLELDMKNRDSPPAKSSVEEAPKLELKALPSHLSYVFLGTDGTLPVIIVADLSEKKAVQWSTDPIDGPWFYPWTVNGIRRPQRWTTVRRSIDGSFCTSVVHSRNSTFGNSDLRFVGTMAPKQAPTYAAKGKSKSEAPFFQLINEDTDIETCVEYILPPTRTSLTAPRITRQ</sequence>
<dbReference type="HOGENOM" id="CLU_1236859_0_0_1"/>
<dbReference type="EnsemblPlants" id="PGSC0003DMT400092687">
    <property type="protein sequence ID" value="PGSC0003DMT400092687"/>
    <property type="gene ID" value="PGSC0003DMG400042258"/>
</dbReference>
<name>M1DQB8_SOLTU</name>
<accession>M1DQB8</accession>
<evidence type="ECO:0000313" key="2">
    <source>
        <dbReference type="Proteomes" id="UP000011115"/>
    </source>
</evidence>
<reference evidence="1" key="2">
    <citation type="submission" date="2015-06" db="UniProtKB">
        <authorList>
            <consortium name="EnsemblPlants"/>
        </authorList>
    </citation>
    <scope>IDENTIFICATION</scope>
    <source>
        <strain evidence="1">DM1-3 516 R44</strain>
    </source>
</reference>
<protein>
    <submittedName>
        <fullName evidence="1">Integrase core domain containing protein</fullName>
    </submittedName>
</protein>
<keyword evidence="2" id="KW-1185">Reference proteome</keyword>
<dbReference type="Proteomes" id="UP000011115">
    <property type="component" value="Unassembled WGS sequence"/>
</dbReference>